<sequence>MNDLNPVDLNSDPTFPQIATADDDYRFEKLLHNTEHATPKISQEKLAMGLDLGVKIWSIMLIVMFRNYAFGELIPTQVLHMNVLDPSKLYHWLKEGHHAARSYVPMHLACKSCTQKHDIKSNLEH</sequence>
<accession>A0AAN9Q7L5</accession>
<gene>
    <name evidence="1" type="ORF">VNO77_31179</name>
</gene>
<evidence type="ECO:0000313" key="1">
    <source>
        <dbReference type="EMBL" id="KAK7321048.1"/>
    </source>
</evidence>
<protein>
    <submittedName>
        <fullName evidence="1">Uncharacterized protein</fullName>
    </submittedName>
</protein>
<name>A0AAN9Q7L5_CANGL</name>
<comment type="caution">
    <text evidence="1">The sequence shown here is derived from an EMBL/GenBank/DDBJ whole genome shotgun (WGS) entry which is preliminary data.</text>
</comment>
<reference evidence="1 2" key="1">
    <citation type="submission" date="2024-01" db="EMBL/GenBank/DDBJ databases">
        <title>The genomes of 5 underutilized Papilionoideae crops provide insights into root nodulation and disease resistanc.</title>
        <authorList>
            <person name="Jiang F."/>
        </authorList>
    </citation>
    <scope>NUCLEOTIDE SEQUENCE [LARGE SCALE GENOMIC DNA]</scope>
    <source>
        <strain evidence="1">LVBAO_FW01</strain>
        <tissue evidence="1">Leaves</tissue>
    </source>
</reference>
<evidence type="ECO:0000313" key="2">
    <source>
        <dbReference type="Proteomes" id="UP001367508"/>
    </source>
</evidence>
<organism evidence="1 2">
    <name type="scientific">Canavalia gladiata</name>
    <name type="common">Sword bean</name>
    <name type="synonym">Dolichos gladiatus</name>
    <dbReference type="NCBI Taxonomy" id="3824"/>
    <lineage>
        <taxon>Eukaryota</taxon>
        <taxon>Viridiplantae</taxon>
        <taxon>Streptophyta</taxon>
        <taxon>Embryophyta</taxon>
        <taxon>Tracheophyta</taxon>
        <taxon>Spermatophyta</taxon>
        <taxon>Magnoliopsida</taxon>
        <taxon>eudicotyledons</taxon>
        <taxon>Gunneridae</taxon>
        <taxon>Pentapetalae</taxon>
        <taxon>rosids</taxon>
        <taxon>fabids</taxon>
        <taxon>Fabales</taxon>
        <taxon>Fabaceae</taxon>
        <taxon>Papilionoideae</taxon>
        <taxon>50 kb inversion clade</taxon>
        <taxon>NPAAA clade</taxon>
        <taxon>indigoferoid/millettioid clade</taxon>
        <taxon>Phaseoleae</taxon>
        <taxon>Canavalia</taxon>
    </lineage>
</organism>
<dbReference type="AlphaFoldDB" id="A0AAN9Q7L5"/>
<keyword evidence="2" id="KW-1185">Reference proteome</keyword>
<proteinExistence type="predicted"/>
<dbReference type="EMBL" id="JAYMYQ010000007">
    <property type="protein sequence ID" value="KAK7321048.1"/>
    <property type="molecule type" value="Genomic_DNA"/>
</dbReference>
<dbReference type="Proteomes" id="UP001367508">
    <property type="component" value="Unassembled WGS sequence"/>
</dbReference>